<dbReference type="InterPro" id="IPR018060">
    <property type="entry name" value="HTH_AraC"/>
</dbReference>
<reference evidence="12 13" key="1">
    <citation type="submission" date="2020-08" db="EMBL/GenBank/DDBJ databases">
        <title>Cohnella phylogeny.</title>
        <authorList>
            <person name="Dunlap C."/>
        </authorList>
    </citation>
    <scope>NUCLEOTIDE SEQUENCE [LARGE SCALE GENOMIC DNA]</scope>
    <source>
        <strain evidence="12 13">DSM 25239</strain>
    </source>
</reference>
<dbReference type="SUPFAM" id="SSF52172">
    <property type="entry name" value="CheY-like"/>
    <property type="match status" value="1"/>
</dbReference>
<dbReference type="Gene3D" id="1.10.10.60">
    <property type="entry name" value="Homeodomain-like"/>
    <property type="match status" value="2"/>
</dbReference>
<dbReference type="PANTHER" id="PTHR42713:SF3">
    <property type="entry name" value="TRANSCRIPTIONAL REGULATORY PROTEIN HPTR"/>
    <property type="match status" value="1"/>
</dbReference>
<dbReference type="PANTHER" id="PTHR42713">
    <property type="entry name" value="HISTIDINE KINASE-RELATED"/>
    <property type="match status" value="1"/>
</dbReference>
<evidence type="ECO:0000259" key="10">
    <source>
        <dbReference type="PROSITE" id="PS01124"/>
    </source>
</evidence>
<evidence type="ECO:0000256" key="5">
    <source>
        <dbReference type="ARBA" id="ARBA00023015"/>
    </source>
</evidence>
<dbReference type="InterPro" id="IPR011006">
    <property type="entry name" value="CheY-like_superfamily"/>
</dbReference>
<dbReference type="Proteomes" id="UP000553776">
    <property type="component" value="Unassembled WGS sequence"/>
</dbReference>
<dbReference type="GO" id="GO:0005737">
    <property type="term" value="C:cytoplasm"/>
    <property type="evidence" value="ECO:0007669"/>
    <property type="project" value="UniProtKB-SubCell"/>
</dbReference>
<evidence type="ECO:0000256" key="3">
    <source>
        <dbReference type="ARBA" id="ARBA00022553"/>
    </source>
</evidence>
<protein>
    <submittedName>
        <fullName evidence="12">Response regulator</fullName>
    </submittedName>
</protein>
<evidence type="ECO:0000259" key="11">
    <source>
        <dbReference type="PROSITE" id="PS50110"/>
    </source>
</evidence>
<evidence type="ECO:0000313" key="13">
    <source>
        <dbReference type="Proteomes" id="UP000553776"/>
    </source>
</evidence>
<dbReference type="Pfam" id="PF12833">
    <property type="entry name" value="HTH_18"/>
    <property type="match status" value="1"/>
</dbReference>
<keyword evidence="3 8" id="KW-0597">Phosphoprotein</keyword>
<evidence type="ECO:0000256" key="4">
    <source>
        <dbReference type="ARBA" id="ARBA00023012"/>
    </source>
</evidence>
<keyword evidence="4" id="KW-0902">Two-component regulatory system</keyword>
<evidence type="ECO:0000313" key="12">
    <source>
        <dbReference type="EMBL" id="MBB6690427.1"/>
    </source>
</evidence>
<dbReference type="SMART" id="SM00342">
    <property type="entry name" value="HTH_ARAC"/>
    <property type="match status" value="1"/>
</dbReference>
<dbReference type="GO" id="GO:0000160">
    <property type="term" value="P:phosphorelay signal transduction system"/>
    <property type="evidence" value="ECO:0007669"/>
    <property type="project" value="UniProtKB-KW"/>
</dbReference>
<feature type="domain" description="Response regulatory" evidence="11">
    <location>
        <begin position="2"/>
        <end position="119"/>
    </location>
</feature>
<proteinExistence type="predicted"/>
<dbReference type="PROSITE" id="PS50110">
    <property type="entry name" value="RESPONSE_REGULATORY"/>
    <property type="match status" value="1"/>
</dbReference>
<keyword evidence="7" id="KW-0804">Transcription</keyword>
<keyword evidence="13" id="KW-1185">Reference proteome</keyword>
<dbReference type="Pfam" id="PF00072">
    <property type="entry name" value="Response_reg"/>
    <property type="match status" value="1"/>
</dbReference>
<dbReference type="AlphaFoldDB" id="A0A841TQ21"/>
<dbReference type="InterPro" id="IPR041522">
    <property type="entry name" value="CdaR_GGDEF"/>
</dbReference>
<keyword evidence="5" id="KW-0805">Transcription regulation</keyword>
<dbReference type="RefSeq" id="WP_185134460.1">
    <property type="nucleotide sequence ID" value="NZ_JACJVR010000010.1"/>
</dbReference>
<feature type="domain" description="HTH araC/xylS-type" evidence="10">
    <location>
        <begin position="482"/>
        <end position="578"/>
    </location>
</feature>
<dbReference type="EMBL" id="JACJVR010000010">
    <property type="protein sequence ID" value="MBB6690427.1"/>
    <property type="molecule type" value="Genomic_DNA"/>
</dbReference>
<dbReference type="InterPro" id="IPR001789">
    <property type="entry name" value="Sig_transdc_resp-reg_receiver"/>
</dbReference>
<gene>
    <name evidence="12" type="ORF">H7B90_03335</name>
</gene>
<dbReference type="InterPro" id="IPR018062">
    <property type="entry name" value="HTH_AraC-typ_CS"/>
</dbReference>
<evidence type="ECO:0000256" key="6">
    <source>
        <dbReference type="ARBA" id="ARBA00023125"/>
    </source>
</evidence>
<dbReference type="InterPro" id="IPR051552">
    <property type="entry name" value="HptR"/>
</dbReference>
<evidence type="ECO:0000256" key="7">
    <source>
        <dbReference type="ARBA" id="ARBA00023163"/>
    </source>
</evidence>
<evidence type="ECO:0000256" key="1">
    <source>
        <dbReference type="ARBA" id="ARBA00004496"/>
    </source>
</evidence>
<keyword evidence="6" id="KW-0238">DNA-binding</keyword>
<evidence type="ECO:0000256" key="2">
    <source>
        <dbReference type="ARBA" id="ARBA00022490"/>
    </source>
</evidence>
<dbReference type="SUPFAM" id="SSF46689">
    <property type="entry name" value="Homeodomain-like"/>
    <property type="match status" value="2"/>
</dbReference>
<dbReference type="GO" id="GO:0003700">
    <property type="term" value="F:DNA-binding transcription factor activity"/>
    <property type="evidence" value="ECO:0007669"/>
    <property type="project" value="InterPro"/>
</dbReference>
<dbReference type="PROSITE" id="PS00041">
    <property type="entry name" value="HTH_ARAC_FAMILY_1"/>
    <property type="match status" value="1"/>
</dbReference>
<keyword evidence="2" id="KW-0963">Cytoplasm</keyword>
<dbReference type="InterPro" id="IPR009057">
    <property type="entry name" value="Homeodomain-like_sf"/>
</dbReference>
<feature type="region of interest" description="Disordered" evidence="9">
    <location>
        <begin position="192"/>
        <end position="240"/>
    </location>
</feature>
<sequence>MNLMIVEDEARLRLSLAGAIPWEEHGIEVVALASNGKEALQLFERKKPDILLLDVQMPEMDGLTLVRLLRERDAFLKTIILSGHDNFAYAQQAMESGVTQYLLKPAGERDILEAVAGAARELRQELDRRYNEELLRQKWIDHLPQLRAAFFERLLRGSFRPGEAQRQGAEYGLTLPEGARYAVAVVDAEPAGETLGTGAGGTRTDGARTDGVGTDDAKADDAKADGAKADGEALGGGDRARPVDPARARFSVYLLAQALLSDADCWPFLDGQGYLAIIFTVAPDTDAQQGLLGLQALVDKLLNRAREGLGLVCSAGIGGSAEPLGELNRLYAEACLALQDRIVYGPGIAIPYREPDTCGAIATALPPLSGDQEKALEIALELGDAEAAGRALEEMWLGGLEEADTADEIMEGVLYIASQLVRFVQKQGLAIKEVLGDHYASFLNPSQLTTRDKIRAWLESSTAEIAAYQARRRKSSRHQFVETLLRIAQEEIDQEVTLHTAAERLFVNPSYLSRLFKQEMGQTFSAYVLELKMEKAKAALSDGAKVYDAARMVGYRDVSYFTKVFRKYWGVTPGGMKP</sequence>
<feature type="modified residue" description="4-aspartylphosphate" evidence="8">
    <location>
        <position position="54"/>
    </location>
</feature>
<evidence type="ECO:0000256" key="8">
    <source>
        <dbReference type="PROSITE-ProRule" id="PRU00169"/>
    </source>
</evidence>
<dbReference type="GO" id="GO:0043565">
    <property type="term" value="F:sequence-specific DNA binding"/>
    <property type="evidence" value="ECO:0007669"/>
    <property type="project" value="InterPro"/>
</dbReference>
<dbReference type="Pfam" id="PF17853">
    <property type="entry name" value="GGDEF_2"/>
    <property type="match status" value="1"/>
</dbReference>
<organism evidence="12 13">
    <name type="scientific">Cohnella xylanilytica</name>
    <dbReference type="NCBI Taxonomy" id="557555"/>
    <lineage>
        <taxon>Bacteria</taxon>
        <taxon>Bacillati</taxon>
        <taxon>Bacillota</taxon>
        <taxon>Bacilli</taxon>
        <taxon>Bacillales</taxon>
        <taxon>Paenibacillaceae</taxon>
        <taxon>Cohnella</taxon>
    </lineage>
</organism>
<comment type="subcellular location">
    <subcellularLocation>
        <location evidence="1">Cytoplasm</location>
    </subcellularLocation>
</comment>
<dbReference type="CDD" id="cd17536">
    <property type="entry name" value="REC_YesN-like"/>
    <property type="match status" value="1"/>
</dbReference>
<comment type="caution">
    <text evidence="12">The sequence shown here is derived from an EMBL/GenBank/DDBJ whole genome shotgun (WGS) entry which is preliminary data.</text>
</comment>
<dbReference type="Gene3D" id="3.40.50.2300">
    <property type="match status" value="1"/>
</dbReference>
<dbReference type="PROSITE" id="PS01124">
    <property type="entry name" value="HTH_ARAC_FAMILY_2"/>
    <property type="match status" value="1"/>
</dbReference>
<accession>A0A841TQ21</accession>
<dbReference type="SMART" id="SM00448">
    <property type="entry name" value="REC"/>
    <property type="match status" value="1"/>
</dbReference>
<evidence type="ECO:0000256" key="9">
    <source>
        <dbReference type="SAM" id="MobiDB-lite"/>
    </source>
</evidence>
<feature type="compositionally biased region" description="Basic and acidic residues" evidence="9">
    <location>
        <begin position="215"/>
        <end position="231"/>
    </location>
</feature>
<name>A0A841TQ21_9BACL</name>